<keyword evidence="1" id="KW-0560">Oxidoreductase</keyword>
<dbReference type="InterPro" id="IPR042204">
    <property type="entry name" value="2Fe-2S-bd_N"/>
</dbReference>
<organism evidence="2 3">
    <name type="scientific">Undibacterium fentianense</name>
    <dbReference type="NCBI Taxonomy" id="2828728"/>
    <lineage>
        <taxon>Bacteria</taxon>
        <taxon>Pseudomonadati</taxon>
        <taxon>Pseudomonadota</taxon>
        <taxon>Betaproteobacteria</taxon>
        <taxon>Burkholderiales</taxon>
        <taxon>Oxalobacteraceae</taxon>
        <taxon>Undibacterium</taxon>
    </lineage>
</organism>
<dbReference type="Pfam" id="PF13510">
    <property type="entry name" value="Fer2_4"/>
    <property type="match status" value="1"/>
</dbReference>
<gene>
    <name evidence="2" type="ORF">KDM90_08765</name>
</gene>
<dbReference type="RefSeq" id="WP_212675225.1">
    <property type="nucleotide sequence ID" value="NZ_JAGSPJ010000003.1"/>
</dbReference>
<protein>
    <submittedName>
        <fullName evidence="2">(2Fe-2S)-binding protein</fullName>
    </submittedName>
</protein>
<keyword evidence="3" id="KW-1185">Reference proteome</keyword>
<dbReference type="SUPFAM" id="SSF54292">
    <property type="entry name" value="2Fe-2S ferredoxin-like"/>
    <property type="match status" value="1"/>
</dbReference>
<proteinExistence type="predicted"/>
<dbReference type="InterPro" id="IPR036010">
    <property type="entry name" value="2Fe-2S_ferredoxin-like_sf"/>
</dbReference>
<sequence>MKNLITLYINGSPFQVPTGITVAAALAHCGVLHTRRSVSGESRSPLCGMGICQECRVTINQSPHQLACQTECADQMQIQTGVPA</sequence>
<reference evidence="2" key="1">
    <citation type="submission" date="2021-04" db="EMBL/GenBank/DDBJ databases">
        <title>novel species isolated from subtropical streams in China.</title>
        <authorList>
            <person name="Lu H."/>
        </authorList>
    </citation>
    <scope>NUCLEOTIDE SEQUENCE</scope>
    <source>
        <strain evidence="2">FT137W</strain>
    </source>
</reference>
<dbReference type="GO" id="GO:0016491">
    <property type="term" value="F:oxidoreductase activity"/>
    <property type="evidence" value="ECO:0007669"/>
    <property type="project" value="UniProtKB-KW"/>
</dbReference>
<name>A0A941IDL0_9BURK</name>
<evidence type="ECO:0000313" key="2">
    <source>
        <dbReference type="EMBL" id="MBR7800088.1"/>
    </source>
</evidence>
<evidence type="ECO:0000256" key="1">
    <source>
        <dbReference type="ARBA" id="ARBA00023002"/>
    </source>
</evidence>
<dbReference type="Gene3D" id="3.10.20.440">
    <property type="entry name" value="2Fe-2S iron-sulphur cluster binding domain, sarcosine oxidase, alpha subunit, N-terminal domain"/>
    <property type="match status" value="1"/>
</dbReference>
<dbReference type="EMBL" id="JAGSPJ010000003">
    <property type="protein sequence ID" value="MBR7800088.1"/>
    <property type="molecule type" value="Genomic_DNA"/>
</dbReference>
<comment type="caution">
    <text evidence="2">The sequence shown here is derived from an EMBL/GenBank/DDBJ whole genome shotgun (WGS) entry which is preliminary data.</text>
</comment>
<evidence type="ECO:0000313" key="3">
    <source>
        <dbReference type="Proteomes" id="UP000678545"/>
    </source>
</evidence>
<accession>A0A941IDL0</accession>
<dbReference type="AlphaFoldDB" id="A0A941IDL0"/>
<dbReference type="Proteomes" id="UP000678545">
    <property type="component" value="Unassembled WGS sequence"/>
</dbReference>
<dbReference type="GO" id="GO:0051536">
    <property type="term" value="F:iron-sulfur cluster binding"/>
    <property type="evidence" value="ECO:0007669"/>
    <property type="project" value="InterPro"/>
</dbReference>